<protein>
    <recommendedName>
        <fullName evidence="2">Oxidoreductase acuF-like C2H2 type zinc-finger domain-containing protein</fullName>
    </recommendedName>
</protein>
<evidence type="ECO:0000313" key="4">
    <source>
        <dbReference type="Proteomes" id="UP000256690"/>
    </source>
</evidence>
<comment type="caution">
    <text evidence="3">The sequence shown here is derived from an EMBL/GenBank/DDBJ whole genome shotgun (WGS) entry which is preliminary data.</text>
</comment>
<reference evidence="3 4" key="1">
    <citation type="journal article" date="2018" name="IMA Fungus">
        <title>IMA Genome-F 9: Draft genome sequence of Annulohypoxylon stygium, Aspergillus mulundensis, Berkeleyomyces basicola (syn. Thielaviopsis basicola), Ceratocystis smalleyi, two Cercospora beticola strains, Coleophoma cylindrospora, Fusarium fracticaudum, Phialophora cf. hyalina, and Morchella septimelata.</title>
        <authorList>
            <person name="Wingfield B.D."/>
            <person name="Bills G.F."/>
            <person name="Dong Y."/>
            <person name="Huang W."/>
            <person name="Nel W.J."/>
            <person name="Swalarsk-Parry B.S."/>
            <person name="Vaghefi N."/>
            <person name="Wilken P.M."/>
            <person name="An Z."/>
            <person name="de Beer Z.W."/>
            <person name="De Vos L."/>
            <person name="Chen L."/>
            <person name="Duong T.A."/>
            <person name="Gao Y."/>
            <person name="Hammerbacher A."/>
            <person name="Kikkert J.R."/>
            <person name="Li Y."/>
            <person name="Li H."/>
            <person name="Li K."/>
            <person name="Li Q."/>
            <person name="Liu X."/>
            <person name="Ma X."/>
            <person name="Naidoo K."/>
            <person name="Pethybridge S.J."/>
            <person name="Sun J."/>
            <person name="Steenkamp E.T."/>
            <person name="van der Nest M.A."/>
            <person name="van Wyk S."/>
            <person name="Wingfield M.J."/>
            <person name="Xiong C."/>
            <person name="Yue Q."/>
            <person name="Zhang X."/>
        </authorList>
    </citation>
    <scope>NUCLEOTIDE SEQUENCE [LARGE SCALE GENOMIC DNA]</scope>
    <source>
        <strain evidence="3 4">DSM 5745</strain>
    </source>
</reference>
<feature type="region of interest" description="Disordered" evidence="1">
    <location>
        <begin position="489"/>
        <end position="540"/>
    </location>
</feature>
<feature type="compositionally biased region" description="Low complexity" evidence="1">
    <location>
        <begin position="558"/>
        <end position="567"/>
    </location>
</feature>
<gene>
    <name evidence="3" type="ORF">DSM5745_05921</name>
</gene>
<dbReference type="AlphaFoldDB" id="A0A3D8RYD9"/>
<dbReference type="GeneID" id="38116291"/>
<evidence type="ECO:0000256" key="1">
    <source>
        <dbReference type="SAM" id="MobiDB-lite"/>
    </source>
</evidence>
<sequence length="735" mass="82055">MPPTLGKIESTLADAGIPFGLPIDTWIASGPQTTNQDFLGPDAGPVEVLYRRLSLYVSELWISVFRNHLHGPALNATRDAVVRLCLWKENFVPGRLDEILQYTSYLRENVLDTLRSICGAIIQIARGIPAIETQAVSSLRDLQFIHGQAIEELMNMDGSGSSSDGSSLSEEASFSESDINLYERLETYINCLMDLAIAVEHQTNNIRELLDESAVPERIELSVSEEARPFARIILDRFKDANLELVERLSQANWDRSVRLIQLAEDAVLSEENQTLSAFSHDTRTRFVPISVFHDSGLGSSSVASHSSFASRVGEDSLGRPRVPPLPAEGEQGRYFQCCFCKKTISMQSRVQWKMHVFSDLQSYICTHSVCKHALKMFPTRSLWAKHEIDEHFSQLQWRCFSCDIAFGRDEFMHHFLQVHNETGRSDEERDKIAQQAAEKVPVANFAGHACPLCLRTDWASPKAYTTRLGEHLEEISLACLPLVNSTEPGSLTDISEHTEGNLSPSTPDESPETAEENLQPSVEHSSPSNPTSKPKNPPLAQRLRSRLRKLSGFAKRPTSPTNTPTENSKHASLAETTSTSVAKTGDPNKLPQSTPLFASSGLEVVVKSREGNCKANMCFSFDSQLLHINLMSVDGWKKLRTNFGYSLEALDDVSSVRGIGGAQTPIMGVVKDVQWHLEDGYRTYSSDFHIVDMHFDVLLGMDTIKKCQLLRLREDLDGYLQKKQRETTDINSRS</sequence>
<dbReference type="PANTHER" id="PTHR35391">
    <property type="entry name" value="C2H2-TYPE DOMAIN-CONTAINING PROTEIN-RELATED"/>
    <property type="match status" value="1"/>
</dbReference>
<feature type="domain" description="Oxidoreductase acuF-like C2H2 type zinc-finger" evidence="2">
    <location>
        <begin position="333"/>
        <end position="361"/>
    </location>
</feature>
<dbReference type="InterPro" id="IPR058925">
    <property type="entry name" value="zf-C2H2_AcuF"/>
</dbReference>
<dbReference type="OrthoDB" id="6133115at2759"/>
<dbReference type="STRING" id="1810919.A0A3D8RYD9"/>
<dbReference type="RefSeq" id="XP_026603769.1">
    <property type="nucleotide sequence ID" value="XM_026747937.1"/>
</dbReference>
<name>A0A3D8RYD9_9EURO</name>
<dbReference type="PANTHER" id="PTHR35391:SF7">
    <property type="entry name" value="C2H2-TYPE DOMAIN-CONTAINING PROTEIN"/>
    <property type="match status" value="1"/>
</dbReference>
<dbReference type="Gene3D" id="2.40.70.10">
    <property type="entry name" value="Acid Proteases"/>
    <property type="match status" value="1"/>
</dbReference>
<evidence type="ECO:0000313" key="3">
    <source>
        <dbReference type="EMBL" id="RDW79069.1"/>
    </source>
</evidence>
<dbReference type="InterPro" id="IPR021109">
    <property type="entry name" value="Peptidase_aspartic_dom_sf"/>
</dbReference>
<dbReference type="EMBL" id="PVWQ01000006">
    <property type="protein sequence ID" value="RDW79069.1"/>
    <property type="molecule type" value="Genomic_DNA"/>
</dbReference>
<dbReference type="Pfam" id="PF26082">
    <property type="entry name" value="zf-C2H2_AcuF"/>
    <property type="match status" value="1"/>
</dbReference>
<dbReference type="Proteomes" id="UP000256690">
    <property type="component" value="Unassembled WGS sequence"/>
</dbReference>
<organism evidence="3 4">
    <name type="scientific">Aspergillus mulundensis</name>
    <dbReference type="NCBI Taxonomy" id="1810919"/>
    <lineage>
        <taxon>Eukaryota</taxon>
        <taxon>Fungi</taxon>
        <taxon>Dikarya</taxon>
        <taxon>Ascomycota</taxon>
        <taxon>Pezizomycotina</taxon>
        <taxon>Eurotiomycetes</taxon>
        <taxon>Eurotiomycetidae</taxon>
        <taxon>Eurotiales</taxon>
        <taxon>Aspergillaceae</taxon>
        <taxon>Aspergillus</taxon>
        <taxon>Aspergillus subgen. Nidulantes</taxon>
    </lineage>
</organism>
<proteinExistence type="predicted"/>
<evidence type="ECO:0000259" key="2">
    <source>
        <dbReference type="Pfam" id="PF26082"/>
    </source>
</evidence>
<feature type="compositionally biased region" description="Low complexity" evidence="1">
    <location>
        <begin position="526"/>
        <end position="535"/>
    </location>
</feature>
<feature type="region of interest" description="Disordered" evidence="1">
    <location>
        <begin position="552"/>
        <end position="595"/>
    </location>
</feature>
<accession>A0A3D8RYD9</accession>
<keyword evidence="4" id="KW-1185">Reference proteome</keyword>
<dbReference type="CDD" id="cd00303">
    <property type="entry name" value="retropepsin_like"/>
    <property type="match status" value="1"/>
</dbReference>